<evidence type="ECO:0000313" key="5">
    <source>
        <dbReference type="EMBL" id="MFD1322040.1"/>
    </source>
</evidence>
<reference evidence="6" key="1">
    <citation type="journal article" date="2019" name="Int. J. Syst. Evol. Microbiol.">
        <title>The Global Catalogue of Microorganisms (GCM) 10K type strain sequencing project: providing services to taxonomists for standard genome sequencing and annotation.</title>
        <authorList>
            <consortium name="The Broad Institute Genomics Platform"/>
            <consortium name="The Broad Institute Genome Sequencing Center for Infectious Disease"/>
            <person name="Wu L."/>
            <person name="Ma J."/>
        </authorList>
    </citation>
    <scope>NUCLEOTIDE SEQUENCE [LARGE SCALE GENOMIC DNA]</scope>
    <source>
        <strain evidence="6">JCM 31037</strain>
    </source>
</reference>
<protein>
    <submittedName>
        <fullName evidence="5">Acyltransferase family protein</fullName>
        <ecNumber evidence="5">2.3.1.-</ecNumber>
    </submittedName>
</protein>
<evidence type="ECO:0000259" key="3">
    <source>
        <dbReference type="Pfam" id="PF01757"/>
    </source>
</evidence>
<evidence type="ECO:0000256" key="2">
    <source>
        <dbReference type="SAM" id="Phobius"/>
    </source>
</evidence>
<feature type="transmembrane region" description="Helical" evidence="2">
    <location>
        <begin position="379"/>
        <end position="399"/>
    </location>
</feature>
<feature type="transmembrane region" description="Helical" evidence="2">
    <location>
        <begin position="247"/>
        <end position="266"/>
    </location>
</feature>
<feature type="transmembrane region" description="Helical" evidence="2">
    <location>
        <begin position="272"/>
        <end position="295"/>
    </location>
</feature>
<dbReference type="InterPro" id="IPR043968">
    <property type="entry name" value="SGNH"/>
</dbReference>
<dbReference type="InterPro" id="IPR050879">
    <property type="entry name" value="Acyltransferase_3"/>
</dbReference>
<feature type="transmembrane region" description="Helical" evidence="2">
    <location>
        <begin position="214"/>
        <end position="235"/>
    </location>
</feature>
<feature type="region of interest" description="Disordered" evidence="1">
    <location>
        <begin position="417"/>
        <end position="452"/>
    </location>
</feature>
<feature type="transmembrane region" description="Helical" evidence="2">
    <location>
        <begin position="159"/>
        <end position="176"/>
    </location>
</feature>
<feature type="domain" description="SGNH" evidence="4">
    <location>
        <begin position="475"/>
        <end position="702"/>
    </location>
</feature>
<evidence type="ECO:0000256" key="1">
    <source>
        <dbReference type="SAM" id="MobiDB-lite"/>
    </source>
</evidence>
<keyword evidence="2" id="KW-0472">Membrane</keyword>
<dbReference type="PANTHER" id="PTHR23028">
    <property type="entry name" value="ACETYLTRANSFERASE"/>
    <property type="match status" value="1"/>
</dbReference>
<comment type="caution">
    <text evidence="5">The sequence shown here is derived from an EMBL/GenBank/DDBJ whole genome shotgun (WGS) entry which is preliminary data.</text>
</comment>
<dbReference type="Proteomes" id="UP001597260">
    <property type="component" value="Unassembled WGS sequence"/>
</dbReference>
<keyword evidence="2" id="KW-0812">Transmembrane</keyword>
<dbReference type="RefSeq" id="WP_377570527.1">
    <property type="nucleotide sequence ID" value="NZ_JBHTMP010000016.1"/>
</dbReference>
<name>A0ABW3YF02_9ACTN</name>
<keyword evidence="5" id="KW-0808">Transferase</keyword>
<dbReference type="PANTHER" id="PTHR23028:SF53">
    <property type="entry name" value="ACYL_TRANSF_3 DOMAIN-CONTAINING PROTEIN"/>
    <property type="match status" value="1"/>
</dbReference>
<feature type="transmembrane region" description="Helical" evidence="2">
    <location>
        <begin position="307"/>
        <end position="327"/>
    </location>
</feature>
<feature type="transmembrane region" description="Helical" evidence="2">
    <location>
        <begin position="188"/>
        <end position="208"/>
    </location>
</feature>
<dbReference type="GO" id="GO:0016746">
    <property type="term" value="F:acyltransferase activity"/>
    <property type="evidence" value="ECO:0007669"/>
    <property type="project" value="UniProtKB-KW"/>
</dbReference>
<evidence type="ECO:0000259" key="4">
    <source>
        <dbReference type="Pfam" id="PF19040"/>
    </source>
</evidence>
<keyword evidence="6" id="KW-1185">Reference proteome</keyword>
<evidence type="ECO:0000313" key="6">
    <source>
        <dbReference type="Proteomes" id="UP001597260"/>
    </source>
</evidence>
<proteinExistence type="predicted"/>
<accession>A0ABW3YF02</accession>
<organism evidence="5 6">
    <name type="scientific">Micromonospora sonneratiae</name>
    <dbReference type="NCBI Taxonomy" id="1184706"/>
    <lineage>
        <taxon>Bacteria</taxon>
        <taxon>Bacillati</taxon>
        <taxon>Actinomycetota</taxon>
        <taxon>Actinomycetes</taxon>
        <taxon>Micromonosporales</taxon>
        <taxon>Micromonosporaceae</taxon>
        <taxon>Micromonospora</taxon>
    </lineage>
</organism>
<dbReference type="EC" id="2.3.1.-" evidence="5"/>
<dbReference type="Pfam" id="PF19040">
    <property type="entry name" value="SGNH"/>
    <property type="match status" value="1"/>
</dbReference>
<dbReference type="Pfam" id="PF01757">
    <property type="entry name" value="Acyl_transf_3"/>
    <property type="match status" value="1"/>
</dbReference>
<gene>
    <name evidence="5" type="ORF">ACFQ4H_13140</name>
</gene>
<dbReference type="EMBL" id="JBHTMP010000016">
    <property type="protein sequence ID" value="MFD1322040.1"/>
    <property type="molecule type" value="Genomic_DNA"/>
</dbReference>
<keyword evidence="5" id="KW-0012">Acyltransferase</keyword>
<feature type="transmembrane region" description="Helical" evidence="2">
    <location>
        <begin position="339"/>
        <end position="359"/>
    </location>
</feature>
<keyword evidence="2" id="KW-1133">Transmembrane helix</keyword>
<feature type="transmembrane region" description="Helical" evidence="2">
    <location>
        <begin position="24"/>
        <end position="41"/>
    </location>
</feature>
<dbReference type="InterPro" id="IPR002656">
    <property type="entry name" value="Acyl_transf_3_dom"/>
</dbReference>
<feature type="transmembrane region" description="Helical" evidence="2">
    <location>
        <begin position="87"/>
        <end position="106"/>
    </location>
</feature>
<sequence>MAIRTDTRPDVGGSTAFRGDIEGMRALAVILVLLTHAGIAFMPGGFIGVDVFFVISGFLITRLLVAELASTGRISLVGFYARRAKRLLPAAGVVLAVTLLLTYFYLPRTRWSDTGWDVVASGLYAMNWRLAEQAVDYLAADQAPSILQHYWSLAVEEQFYLIWPVLLAVAGIWAVRSRSRGRTDRFRLLLGVPLAVLAIASLAWSIHLTQTNPGQAYFVTTTRVWELALGGLLALLGPRLVRLPRSVAVVLGWVGLTTVVGVALFLEPTAPFPGQLALLPTLGTVAMIAGGPAAGRAGPGCLLGLRPVRAIGAISYSLYLWHWPLFVVAEAQLGELAPAARLGVMLFSVLPAVLTYRYVENPIRRAETFTWDPAQAIRLGLSFTMVPALAGVLFQFTVWPPNRSPLPVAQVPWVEDTASAPPSPSGAAVLGDHPRDSRAGTPVDRVGRITPDPVDAGDDLPDVYRHDCIAEGSDARVRSCVYGDREADFTVALAGDSHAASWLPALQAVAVANRWRLVTYIKAACPLIHGEIAWQGRAQPSCTEWNTELRSLLTGSKRPDLLVTSSFLYSPIRDEKQLSGSEGQSAMANGLRRSWSVLVETGVPVVVLRDTPHMNVDVPECVAKHPERLTKCSAPRSLALRAGGGVAQEEAADGLKGVHLVDLNDAICPGDRCAAVIGGVLVYRDTNHLTASYASSLAPRLRAALNDVVGDVARG</sequence>
<feature type="domain" description="Acyltransferase 3" evidence="3">
    <location>
        <begin position="20"/>
        <end position="357"/>
    </location>
</feature>